<name>A0ACA9KS44_9GLOM</name>
<proteinExistence type="predicted"/>
<evidence type="ECO:0000313" key="1">
    <source>
        <dbReference type="EMBL" id="CAG8490515.1"/>
    </source>
</evidence>
<protein>
    <submittedName>
        <fullName evidence="1">1670_t:CDS:1</fullName>
    </submittedName>
</protein>
<keyword evidence="2" id="KW-1185">Reference proteome</keyword>
<accession>A0ACA9KS44</accession>
<gene>
    <name evidence="1" type="ORF">DHETER_LOCUS2534</name>
</gene>
<dbReference type="Proteomes" id="UP000789702">
    <property type="component" value="Unassembled WGS sequence"/>
</dbReference>
<evidence type="ECO:0000313" key="2">
    <source>
        <dbReference type="Proteomes" id="UP000789702"/>
    </source>
</evidence>
<reference evidence="1" key="1">
    <citation type="submission" date="2021-06" db="EMBL/GenBank/DDBJ databases">
        <authorList>
            <person name="Kallberg Y."/>
            <person name="Tangrot J."/>
            <person name="Rosling A."/>
        </authorList>
    </citation>
    <scope>NUCLEOTIDE SEQUENCE</scope>
    <source>
        <strain evidence="1">IL203A</strain>
    </source>
</reference>
<dbReference type="EMBL" id="CAJVPU010001872">
    <property type="protein sequence ID" value="CAG8490515.1"/>
    <property type="molecule type" value="Genomic_DNA"/>
</dbReference>
<organism evidence="1 2">
    <name type="scientific">Dentiscutata heterogama</name>
    <dbReference type="NCBI Taxonomy" id="1316150"/>
    <lineage>
        <taxon>Eukaryota</taxon>
        <taxon>Fungi</taxon>
        <taxon>Fungi incertae sedis</taxon>
        <taxon>Mucoromycota</taxon>
        <taxon>Glomeromycotina</taxon>
        <taxon>Glomeromycetes</taxon>
        <taxon>Diversisporales</taxon>
        <taxon>Gigasporaceae</taxon>
        <taxon>Dentiscutata</taxon>
    </lineage>
</organism>
<comment type="caution">
    <text evidence="1">The sequence shown here is derived from an EMBL/GenBank/DDBJ whole genome shotgun (WGS) entry which is preliminary data.</text>
</comment>
<sequence>MRNEVFKPIEGESSKDLGEKFENKPGDGSKDIVIQVNGFTFVFQCKAYFKSSIDRISVTEVESTVRVGNSDVKDIRRGEFDARFLVVLKYNAESKILWWIFGKEESLLLKIPIVYGTFEANQSGIWYILKEIKQTITGFFTEIIVGCRGFGHPDYDGFNYADEIMGGSRGFRHPDYDG</sequence>
<feature type="non-terminal residue" evidence="1">
    <location>
        <position position="178"/>
    </location>
</feature>